<proteinExistence type="predicted"/>
<dbReference type="Proteomes" id="UP000694416">
    <property type="component" value="Unplaced"/>
</dbReference>
<evidence type="ECO:0000313" key="2">
    <source>
        <dbReference type="Ensembl" id="ENSPTEP00000020449.1"/>
    </source>
</evidence>
<organism evidence="2 3">
    <name type="scientific">Piliocolobus tephrosceles</name>
    <name type="common">Ugandan red Colobus</name>
    <dbReference type="NCBI Taxonomy" id="591936"/>
    <lineage>
        <taxon>Eukaryota</taxon>
        <taxon>Metazoa</taxon>
        <taxon>Chordata</taxon>
        <taxon>Craniata</taxon>
        <taxon>Vertebrata</taxon>
        <taxon>Euteleostomi</taxon>
        <taxon>Mammalia</taxon>
        <taxon>Eutheria</taxon>
        <taxon>Euarchontoglires</taxon>
        <taxon>Primates</taxon>
        <taxon>Haplorrhini</taxon>
        <taxon>Catarrhini</taxon>
        <taxon>Cercopithecidae</taxon>
        <taxon>Colobinae</taxon>
        <taxon>Piliocolobus</taxon>
    </lineage>
</organism>
<dbReference type="Ensembl" id="ENSPTET00000029694.1">
    <property type="protein sequence ID" value="ENSPTEP00000020449.1"/>
    <property type="gene ID" value="ENSPTEG00000021683.1"/>
</dbReference>
<reference evidence="2" key="2">
    <citation type="submission" date="2025-09" db="UniProtKB">
        <authorList>
            <consortium name="Ensembl"/>
        </authorList>
    </citation>
    <scope>IDENTIFICATION</scope>
</reference>
<evidence type="ECO:0000313" key="3">
    <source>
        <dbReference type="Proteomes" id="UP000694416"/>
    </source>
</evidence>
<accession>A0A8C9HKL4</accession>
<evidence type="ECO:0000256" key="1">
    <source>
        <dbReference type="SAM" id="MobiDB-lite"/>
    </source>
</evidence>
<protein>
    <submittedName>
        <fullName evidence="2">Uncharacterized protein</fullName>
    </submittedName>
</protein>
<dbReference type="AlphaFoldDB" id="A0A8C9HKL4"/>
<name>A0A8C9HKL4_9PRIM</name>
<feature type="compositionally biased region" description="Basic and acidic residues" evidence="1">
    <location>
        <begin position="104"/>
        <end position="118"/>
    </location>
</feature>
<feature type="region of interest" description="Disordered" evidence="1">
    <location>
        <begin position="100"/>
        <end position="133"/>
    </location>
</feature>
<keyword evidence="3" id="KW-1185">Reference proteome</keyword>
<reference evidence="2" key="1">
    <citation type="submission" date="2025-08" db="UniProtKB">
        <authorList>
            <consortium name="Ensembl"/>
        </authorList>
    </citation>
    <scope>IDENTIFICATION</scope>
</reference>
<sequence>MFAHARRRSRTALASCAFSGHRLLWFPGFGLQWTGIAELAGLNADHQGQHLGGRGAVRARVRACRVEARAGTPVVEAKGRRDPGLAHVCPWRPGSGRCCTVSPREADLGRGKDTRLDLPSRPGRGPSGAEQPW</sequence>